<comment type="caution">
    <text evidence="8">The sequence shown here is derived from an EMBL/GenBank/DDBJ whole genome shotgun (WGS) entry which is preliminary data.</text>
</comment>
<feature type="coiled-coil region" evidence="7">
    <location>
        <begin position="219"/>
        <end position="246"/>
    </location>
</feature>
<evidence type="ECO:0000256" key="7">
    <source>
        <dbReference type="RuleBase" id="RU362143"/>
    </source>
</evidence>
<dbReference type="Pfam" id="PF17097">
    <property type="entry name" value="Kre28"/>
    <property type="match status" value="1"/>
</dbReference>
<evidence type="ECO:0000256" key="1">
    <source>
        <dbReference type="ARBA" id="ARBA00006965"/>
    </source>
</evidence>
<keyword evidence="3 7" id="KW-0995">Kinetochore</keyword>
<proteinExistence type="inferred from homology"/>
<keyword evidence="9" id="KW-1185">Reference proteome</keyword>
<evidence type="ECO:0000313" key="8">
    <source>
        <dbReference type="EMBL" id="GCF00138.1"/>
    </source>
</evidence>
<dbReference type="EMBL" id="BIMX01000015">
    <property type="protein sequence ID" value="GCF00138.1"/>
    <property type="molecule type" value="Genomic_DNA"/>
</dbReference>
<comment type="similarity">
    <text evidence="1 7">Belongs to the KRE28 family.</text>
</comment>
<evidence type="ECO:0000256" key="6">
    <source>
        <dbReference type="ARBA" id="ARBA00023328"/>
    </source>
</evidence>
<reference evidence="8 9" key="1">
    <citation type="submission" date="2019-01" db="EMBL/GenBank/DDBJ databases">
        <title>Draft Genome Sequencing of Zygosaccharomyces mellis Ca-7.</title>
        <authorList>
            <person name="Shiwa Y."/>
            <person name="Kanesaki Y."/>
            <person name="Ishige T."/>
            <person name="Mura K."/>
            <person name="Hori T."/>
            <person name="Tamura T."/>
        </authorList>
    </citation>
    <scope>NUCLEOTIDE SEQUENCE [LARGE SCALE GENOMIC DNA]</scope>
    <source>
        <strain evidence="8 9">Ca-7</strain>
    </source>
</reference>
<evidence type="ECO:0000256" key="3">
    <source>
        <dbReference type="ARBA" id="ARBA00022838"/>
    </source>
</evidence>
<dbReference type="Proteomes" id="UP000301737">
    <property type="component" value="Unassembled WGS sequence"/>
</dbReference>
<evidence type="ECO:0000313" key="9">
    <source>
        <dbReference type="Proteomes" id="UP000301737"/>
    </source>
</evidence>
<accession>A0A4C2E779</accession>
<keyword evidence="6 7" id="KW-0137">Centromere</keyword>
<keyword evidence="2 7" id="KW-0158">Chromosome</keyword>
<feature type="coiled-coil region" evidence="7">
    <location>
        <begin position="132"/>
        <end position="159"/>
    </location>
</feature>
<keyword evidence="4 7" id="KW-0175">Coiled coil</keyword>
<evidence type="ECO:0000256" key="4">
    <source>
        <dbReference type="ARBA" id="ARBA00023054"/>
    </source>
</evidence>
<dbReference type="InterPro" id="IPR031361">
    <property type="entry name" value="Kre28"/>
</dbReference>
<evidence type="ECO:0000256" key="5">
    <source>
        <dbReference type="ARBA" id="ARBA00023242"/>
    </source>
</evidence>
<organism evidence="8 9">
    <name type="scientific">Zygosaccharomyces mellis</name>
    <dbReference type="NCBI Taxonomy" id="42258"/>
    <lineage>
        <taxon>Eukaryota</taxon>
        <taxon>Fungi</taxon>
        <taxon>Dikarya</taxon>
        <taxon>Ascomycota</taxon>
        <taxon>Saccharomycotina</taxon>
        <taxon>Saccharomycetes</taxon>
        <taxon>Saccharomycetales</taxon>
        <taxon>Saccharomycetaceae</taxon>
        <taxon>Zygosaccharomyces</taxon>
    </lineage>
</organism>
<keyword evidence="5 7" id="KW-0539">Nucleus</keyword>
<protein>
    <recommendedName>
        <fullName evidence="7">Spindle pole body component KRE28</fullName>
    </recommendedName>
</protein>
<sequence length="329" mass="38434">MESDLDGYEVRIKKLEGQTTYYSEQTLSEQEQRVLASLREITQNVLAMDQENSLVEIKGELESEQESELVIDPSNFLEKIDTFVELVELLKITHLEQETLDNFLRYTISSSNLLHINSVQDAKHVELESQVRELEQSTLERHKREIEATKGQINNLCQELTKTQDSINETFLETSNSLEECDSLLNELIHLRMEKQTSEEADTIEDDPVSQTFRDWELLQKSEAELQSLHEEISKLQFRIKSYEDHQRRSRQLGGSDQTMLQNHKALELLIQLWMSKFLPQSAISHLELFPQTRKFQFDIEPTFTVVITLADQKGFQNVQVYTKETRVH</sequence>
<evidence type="ECO:0000256" key="2">
    <source>
        <dbReference type="ARBA" id="ARBA00022454"/>
    </source>
</evidence>
<dbReference type="GO" id="GO:0000776">
    <property type="term" value="C:kinetochore"/>
    <property type="evidence" value="ECO:0007669"/>
    <property type="project" value="UniProtKB-KW"/>
</dbReference>
<dbReference type="OrthoDB" id="4065660at2759"/>
<comment type="subcellular location">
    <subcellularLocation>
        <location evidence="7">Nucleus</location>
    </subcellularLocation>
    <subcellularLocation>
        <location evidence="7">Chromosome</location>
        <location evidence="7">Centromere</location>
        <location evidence="7">Kinetochore</location>
    </subcellularLocation>
</comment>
<dbReference type="GO" id="GO:0005634">
    <property type="term" value="C:nucleus"/>
    <property type="evidence" value="ECO:0007669"/>
    <property type="project" value="UniProtKB-SubCell"/>
</dbReference>
<name>A0A4C2E779_9SACH</name>
<gene>
    <name evidence="7 8" type="primary">KRE28</name>
    <name evidence="8" type="ORF">ZYGM_003391</name>
</gene>
<dbReference type="AlphaFoldDB" id="A0A4C2E779"/>
<comment type="function">
    <text evidence="7">Acts as a component of the outer kinetochore KNL1 complex that facilitates microtubule-kinetochore interactions and the spindle assembly checkpoint. Kinetochores, consisting of a centromere-associated inner segment and a microtubule-contacting outer segment, play a crucial role in chromosome segregation by mediating the physical connection between centromeric DNA and spindle microtubules. The outer kinetochore is made up of the ten-subunit KMN network, comprising the MIS12, NDC80 and KNL1 complexes, and auxiliary microtubule-associated components; together they connect the outer kinetochore with the inner kinetochore, bind microtubules, and mediate interactions with mitotic checkpoint proteins that delay anaphase until chromosomes are bioriented on the spindle.</text>
</comment>